<dbReference type="InterPro" id="IPR021586">
    <property type="entry name" value="Tscrpt_reg_TrmB_C"/>
</dbReference>
<dbReference type="SUPFAM" id="SSF46785">
    <property type="entry name" value="Winged helix' DNA-binding domain"/>
    <property type="match status" value="1"/>
</dbReference>
<comment type="caution">
    <text evidence="3">The sequence shown here is derived from an EMBL/GenBank/DDBJ whole genome shotgun (WGS) entry which is preliminary data.</text>
</comment>
<dbReference type="Pfam" id="PF11495">
    <property type="entry name" value="Regulator_TrmB"/>
    <property type="match status" value="1"/>
</dbReference>
<gene>
    <name evidence="3" type="ORF">H9661_06475</name>
</gene>
<dbReference type="RefSeq" id="WP_143315918.1">
    <property type="nucleotide sequence ID" value="NZ_JACSRA010000008.1"/>
</dbReference>
<dbReference type="EMBL" id="JACSRA010000008">
    <property type="protein sequence ID" value="MBD7910995.1"/>
    <property type="molecule type" value="Genomic_DNA"/>
</dbReference>
<evidence type="ECO:0000259" key="1">
    <source>
        <dbReference type="Pfam" id="PF01978"/>
    </source>
</evidence>
<evidence type="ECO:0000313" key="4">
    <source>
        <dbReference type="Proteomes" id="UP000627781"/>
    </source>
</evidence>
<dbReference type="CDD" id="cd09124">
    <property type="entry name" value="PLDc_like_TrmB_middle"/>
    <property type="match status" value="1"/>
</dbReference>
<sequence>MEIDNLVTNLEKIGFSKLESQIYLALLEGGNRSAYQIAKKINISRPSIYNALEHMVMKGMVEVIPNSTALYIAEKPEVLIKKVQYEFDSNAKKVSEGLNEFKETRYEEHFANISGFEAILYKAKDIIANAQREVYLNSDFDLEYLTEDIRKLTDRGIRVVTFSFYDIGMTIKKVEFYSHMRKMREGHVPSRLMVVVDQTIVLVADASKNQEKWIGTVTNNPLMIKIMSEHIHNDIYLLKLREKYGKEIDDLFHIGTDYETRESEAEI</sequence>
<feature type="domain" description="Transcription regulator TrmB C-terminal" evidence="2">
    <location>
        <begin position="112"/>
        <end position="228"/>
    </location>
</feature>
<evidence type="ECO:0000259" key="2">
    <source>
        <dbReference type="Pfam" id="PF11495"/>
    </source>
</evidence>
<evidence type="ECO:0000313" key="3">
    <source>
        <dbReference type="EMBL" id="MBD7910995.1"/>
    </source>
</evidence>
<protein>
    <submittedName>
        <fullName evidence="3">TrmB family transcriptional regulator</fullName>
    </submittedName>
</protein>
<name>A0ABR8PS44_9CLOT</name>
<feature type="domain" description="Transcription regulator TrmB N-terminal" evidence="1">
    <location>
        <begin position="10"/>
        <end position="77"/>
    </location>
</feature>
<proteinExistence type="predicted"/>
<reference evidence="3 4" key="1">
    <citation type="submission" date="2020-08" db="EMBL/GenBank/DDBJ databases">
        <title>A Genomic Blueprint of the Chicken Gut Microbiome.</title>
        <authorList>
            <person name="Gilroy R."/>
            <person name="Ravi A."/>
            <person name="Getino M."/>
            <person name="Pursley I."/>
            <person name="Horton D.L."/>
            <person name="Alikhan N.-F."/>
            <person name="Baker D."/>
            <person name="Gharbi K."/>
            <person name="Hall N."/>
            <person name="Watson M."/>
            <person name="Adriaenssens E.M."/>
            <person name="Foster-Nyarko E."/>
            <person name="Jarju S."/>
            <person name="Secka A."/>
            <person name="Antonio M."/>
            <person name="Oren A."/>
            <person name="Chaudhuri R."/>
            <person name="La Ragione R.M."/>
            <person name="Hildebrand F."/>
            <person name="Pallen M.J."/>
        </authorList>
    </citation>
    <scope>NUCLEOTIDE SEQUENCE [LARGE SCALE GENOMIC DNA]</scope>
    <source>
        <strain evidence="3 4">Sa3CVN1</strain>
    </source>
</reference>
<dbReference type="PANTHER" id="PTHR34293">
    <property type="entry name" value="HTH-TYPE TRANSCRIPTIONAL REGULATOR TRMBL2"/>
    <property type="match status" value="1"/>
</dbReference>
<dbReference type="InterPro" id="IPR051797">
    <property type="entry name" value="TrmB-like"/>
</dbReference>
<keyword evidence="4" id="KW-1185">Reference proteome</keyword>
<dbReference type="Gene3D" id="1.10.10.10">
    <property type="entry name" value="Winged helix-like DNA-binding domain superfamily/Winged helix DNA-binding domain"/>
    <property type="match status" value="1"/>
</dbReference>
<dbReference type="InterPro" id="IPR002831">
    <property type="entry name" value="Tscrpt_reg_TrmB_N"/>
</dbReference>
<organism evidence="3 4">
    <name type="scientific">Clostridium cibarium</name>
    <dbReference type="NCBI Taxonomy" id="2762247"/>
    <lineage>
        <taxon>Bacteria</taxon>
        <taxon>Bacillati</taxon>
        <taxon>Bacillota</taxon>
        <taxon>Clostridia</taxon>
        <taxon>Eubacteriales</taxon>
        <taxon>Clostridiaceae</taxon>
        <taxon>Clostridium</taxon>
    </lineage>
</organism>
<dbReference type="InterPro" id="IPR036390">
    <property type="entry name" value="WH_DNA-bd_sf"/>
</dbReference>
<accession>A0ABR8PS44</accession>
<dbReference type="Proteomes" id="UP000627781">
    <property type="component" value="Unassembled WGS sequence"/>
</dbReference>
<dbReference type="InterPro" id="IPR036388">
    <property type="entry name" value="WH-like_DNA-bd_sf"/>
</dbReference>
<dbReference type="PANTHER" id="PTHR34293:SF1">
    <property type="entry name" value="HTH-TYPE TRANSCRIPTIONAL REGULATOR TRMBL2"/>
    <property type="match status" value="1"/>
</dbReference>
<dbReference type="Pfam" id="PF01978">
    <property type="entry name" value="TrmB"/>
    <property type="match status" value="1"/>
</dbReference>